<name>A0AAV3SJW7_HALDO</name>
<evidence type="ECO:0000259" key="2">
    <source>
        <dbReference type="Pfam" id="PF24353"/>
    </source>
</evidence>
<evidence type="ECO:0000256" key="1">
    <source>
        <dbReference type="SAM" id="MobiDB-lite"/>
    </source>
</evidence>
<evidence type="ECO:0000313" key="6">
    <source>
        <dbReference type="Proteomes" id="UP001500962"/>
    </source>
</evidence>
<evidence type="ECO:0000313" key="4">
    <source>
        <dbReference type="EMBL" id="UOO95553.1"/>
    </source>
</evidence>
<proteinExistence type="predicted"/>
<reference evidence="3" key="1">
    <citation type="journal article" date="2014" name="Int. J. Syst. Evol. Microbiol.">
        <title>Complete genome sequence of Corynebacterium casei LMG S-19264T (=DSM 44701T), isolated from a smear-ripened cheese.</title>
        <authorList>
            <consortium name="US DOE Joint Genome Institute (JGI-PGF)"/>
            <person name="Walter F."/>
            <person name="Albersmeier A."/>
            <person name="Kalinowski J."/>
            <person name="Ruckert C."/>
        </authorList>
    </citation>
    <scope>NUCLEOTIDE SEQUENCE</scope>
    <source>
        <strain evidence="3">JCM 12289</strain>
    </source>
</reference>
<dbReference type="EMBL" id="BAAADN010000062">
    <property type="protein sequence ID" value="GAA0473441.1"/>
    <property type="molecule type" value="Genomic_DNA"/>
</dbReference>
<keyword evidence="5" id="KW-1185">Reference proteome</keyword>
<gene>
    <name evidence="3" type="ORF">GCM10008985_32710</name>
    <name evidence="4" type="ORF">MUK72_02305</name>
</gene>
<dbReference type="AlphaFoldDB" id="A0AAV3SJW7"/>
<dbReference type="KEGG" id="hdo:MUK72_02305"/>
<dbReference type="EMBL" id="CP095005">
    <property type="protein sequence ID" value="UOO95553.1"/>
    <property type="molecule type" value="Genomic_DNA"/>
</dbReference>
<protein>
    <recommendedName>
        <fullName evidence="2">DUF7513 domain-containing protein</fullName>
    </recommendedName>
</protein>
<dbReference type="GeneID" id="71760643"/>
<sequence>MSRLAAFTEGLEFRTNKPSFDPGTEFRAFVTGYENGTALVRLGDSVLQIPDAPPNLLDTQVPVRVESFDDNDHTGQASLLDGFDDEEN</sequence>
<evidence type="ECO:0000313" key="3">
    <source>
        <dbReference type="EMBL" id="GAA0473441.1"/>
    </source>
</evidence>
<dbReference type="Pfam" id="PF24353">
    <property type="entry name" value="DUF7513"/>
    <property type="match status" value="1"/>
</dbReference>
<feature type="domain" description="DUF7513" evidence="2">
    <location>
        <begin position="1"/>
        <end position="81"/>
    </location>
</feature>
<dbReference type="RefSeq" id="WP_244703431.1">
    <property type="nucleotide sequence ID" value="NZ_BAAADN010000062.1"/>
</dbReference>
<dbReference type="Proteomes" id="UP000830542">
    <property type="component" value="Chromosome"/>
</dbReference>
<reference evidence="4" key="2">
    <citation type="submission" date="2022-04" db="EMBL/GenBank/DDBJ databases">
        <title>Sequencing and genomic assembly of Halococcus dombrowskii.</title>
        <authorList>
            <person name="Lim S.W."/>
            <person name="MacLea K.S."/>
        </authorList>
    </citation>
    <scope>NUCLEOTIDE SEQUENCE</scope>
    <source>
        <strain evidence="4">H4</strain>
    </source>
</reference>
<accession>A0AAV3SJW7</accession>
<organism evidence="3 6">
    <name type="scientific">Halococcus dombrowskii</name>
    <dbReference type="NCBI Taxonomy" id="179637"/>
    <lineage>
        <taxon>Archaea</taxon>
        <taxon>Methanobacteriati</taxon>
        <taxon>Methanobacteriota</taxon>
        <taxon>Stenosarchaea group</taxon>
        <taxon>Halobacteria</taxon>
        <taxon>Halobacteriales</taxon>
        <taxon>Halococcaceae</taxon>
        <taxon>Halococcus</taxon>
    </lineage>
</organism>
<dbReference type="Proteomes" id="UP001500962">
    <property type="component" value="Unassembled WGS sequence"/>
</dbReference>
<feature type="region of interest" description="Disordered" evidence="1">
    <location>
        <begin position="65"/>
        <end position="88"/>
    </location>
</feature>
<reference evidence="3" key="3">
    <citation type="submission" date="2023-12" db="EMBL/GenBank/DDBJ databases">
        <authorList>
            <person name="Sun Q."/>
            <person name="Inoue M."/>
        </authorList>
    </citation>
    <scope>NUCLEOTIDE SEQUENCE</scope>
    <source>
        <strain evidence="3">JCM 12289</strain>
    </source>
</reference>
<dbReference type="InterPro" id="IPR055935">
    <property type="entry name" value="DUF7513"/>
</dbReference>
<evidence type="ECO:0000313" key="5">
    <source>
        <dbReference type="Proteomes" id="UP000830542"/>
    </source>
</evidence>